<protein>
    <submittedName>
        <fullName evidence="3">RFXA_RFXANK_bdg domain-containing protein</fullName>
    </submittedName>
</protein>
<name>A0A0N5AC79_9BILA</name>
<reference evidence="3" key="1">
    <citation type="submission" date="2017-02" db="UniProtKB">
        <authorList>
            <consortium name="WormBaseParasite"/>
        </authorList>
    </citation>
    <scope>IDENTIFICATION</scope>
</reference>
<dbReference type="Proteomes" id="UP000046393">
    <property type="component" value="Unplaced"/>
</dbReference>
<sequence>MEDTSGASGAPPQPSVPSTLHGLTEDQLRAALALSTAKSNVTQLSLAAETSKIRELYQELNVILSSMVFLKCVF</sequence>
<keyword evidence="2" id="KW-1185">Reference proteome</keyword>
<evidence type="ECO:0000313" key="3">
    <source>
        <dbReference type="WBParaSite" id="SMUV_0000175501-mRNA-1"/>
    </source>
</evidence>
<accession>A0A0N5AC79</accession>
<evidence type="ECO:0000313" key="2">
    <source>
        <dbReference type="Proteomes" id="UP000046393"/>
    </source>
</evidence>
<proteinExistence type="predicted"/>
<feature type="region of interest" description="Disordered" evidence="1">
    <location>
        <begin position="1"/>
        <end position="21"/>
    </location>
</feature>
<dbReference type="WBParaSite" id="SMUV_0000175501-mRNA-1">
    <property type="protein sequence ID" value="SMUV_0000175501-mRNA-1"/>
    <property type="gene ID" value="SMUV_0000175501"/>
</dbReference>
<dbReference type="AlphaFoldDB" id="A0A0N5AC79"/>
<evidence type="ECO:0000256" key="1">
    <source>
        <dbReference type="SAM" id="MobiDB-lite"/>
    </source>
</evidence>
<organism evidence="2 3">
    <name type="scientific">Syphacia muris</name>
    <dbReference type="NCBI Taxonomy" id="451379"/>
    <lineage>
        <taxon>Eukaryota</taxon>
        <taxon>Metazoa</taxon>
        <taxon>Ecdysozoa</taxon>
        <taxon>Nematoda</taxon>
        <taxon>Chromadorea</taxon>
        <taxon>Rhabditida</taxon>
        <taxon>Spirurina</taxon>
        <taxon>Oxyuridomorpha</taxon>
        <taxon>Oxyuroidea</taxon>
        <taxon>Oxyuridae</taxon>
        <taxon>Syphacia</taxon>
    </lineage>
</organism>